<reference evidence="1" key="1">
    <citation type="journal article" date="2019" name="PLoS Negl. Trop. Dis.">
        <title>Revisiting the worldwide diversity of Leptospira species in the environment.</title>
        <authorList>
            <person name="Vincent A.T."/>
            <person name="Schiettekatte O."/>
            <person name="Bourhy P."/>
            <person name="Veyrier F.J."/>
            <person name="Picardeau M."/>
        </authorList>
    </citation>
    <scope>NUCLEOTIDE SEQUENCE [LARGE SCALE GENOMIC DNA]</scope>
    <source>
        <strain evidence="1">201702476</strain>
    </source>
</reference>
<dbReference type="AlphaFoldDB" id="A0A4R9JUQ6"/>
<dbReference type="OrthoDB" id="6313877at2"/>
<proteinExistence type="predicted"/>
<evidence type="ECO:0000313" key="2">
    <source>
        <dbReference type="Proteomes" id="UP000297693"/>
    </source>
</evidence>
<dbReference type="RefSeq" id="WP_135625549.1">
    <property type="nucleotide sequence ID" value="NZ_RQGD01000050.1"/>
</dbReference>
<keyword evidence="2" id="KW-1185">Reference proteome</keyword>
<dbReference type="EMBL" id="RQGD01000050">
    <property type="protein sequence ID" value="TGL55690.1"/>
    <property type="molecule type" value="Genomic_DNA"/>
</dbReference>
<evidence type="ECO:0000313" key="1">
    <source>
        <dbReference type="EMBL" id="TGL55690.1"/>
    </source>
</evidence>
<organism evidence="1 2">
    <name type="scientific">Leptospira ognonensis</name>
    <dbReference type="NCBI Taxonomy" id="2484945"/>
    <lineage>
        <taxon>Bacteria</taxon>
        <taxon>Pseudomonadati</taxon>
        <taxon>Spirochaetota</taxon>
        <taxon>Spirochaetia</taxon>
        <taxon>Leptospirales</taxon>
        <taxon>Leptospiraceae</taxon>
        <taxon>Leptospira</taxon>
    </lineage>
</organism>
<protein>
    <submittedName>
        <fullName evidence="1">Uncharacterized protein</fullName>
    </submittedName>
</protein>
<name>A0A4R9JUQ6_9LEPT</name>
<sequence>MPIWIRKTYKEKTENFLHLLKDDWSLPNNFDAFGEWLQSVDETLDKDAEWIADIGFMPRQNATGGGPVISLDLMKLCIRNNIEIYISEFGS</sequence>
<gene>
    <name evidence="1" type="ORF">EHQ58_18450</name>
</gene>
<dbReference type="Proteomes" id="UP000297693">
    <property type="component" value="Unassembled WGS sequence"/>
</dbReference>
<comment type="caution">
    <text evidence="1">The sequence shown here is derived from an EMBL/GenBank/DDBJ whole genome shotgun (WGS) entry which is preliminary data.</text>
</comment>
<accession>A0A4R9JUQ6</accession>